<keyword evidence="8" id="KW-0732">Signal</keyword>
<evidence type="ECO:0000313" key="10">
    <source>
        <dbReference type="Proteomes" id="UP000185999"/>
    </source>
</evidence>
<dbReference type="EMBL" id="FTOE01000002">
    <property type="protein sequence ID" value="SIS56463.1"/>
    <property type="molecule type" value="Genomic_DNA"/>
</dbReference>
<proteinExistence type="predicted"/>
<evidence type="ECO:0000256" key="2">
    <source>
        <dbReference type="ARBA" id="ARBA00022617"/>
    </source>
</evidence>
<evidence type="ECO:0000256" key="8">
    <source>
        <dbReference type="SAM" id="SignalP"/>
    </source>
</evidence>
<keyword evidence="2 7" id="KW-0349">Heme</keyword>
<dbReference type="GO" id="GO:0022900">
    <property type="term" value="P:electron transport chain"/>
    <property type="evidence" value="ECO:0007669"/>
    <property type="project" value="InterPro"/>
</dbReference>
<dbReference type="PIRSF" id="PIRSF000027">
    <property type="entry name" value="Cytc_c_prime"/>
    <property type="match status" value="1"/>
</dbReference>
<evidence type="ECO:0000256" key="3">
    <source>
        <dbReference type="ARBA" id="ARBA00022723"/>
    </source>
</evidence>
<comment type="PTM">
    <text evidence="7">Binds 1 heme group per subunit.</text>
</comment>
<dbReference type="PROSITE" id="PS51009">
    <property type="entry name" value="CYTCII"/>
    <property type="match status" value="1"/>
</dbReference>
<name>A0A1N7K4E3_9GAMM</name>
<dbReference type="Gene3D" id="1.20.120.10">
    <property type="entry name" value="Cytochrome c/b562"/>
    <property type="match status" value="1"/>
</dbReference>
<dbReference type="Pfam" id="PF01322">
    <property type="entry name" value="Cytochrom_C_2"/>
    <property type="match status" value="1"/>
</dbReference>
<dbReference type="SUPFAM" id="SSF47175">
    <property type="entry name" value="Cytochromes"/>
    <property type="match status" value="1"/>
</dbReference>
<protein>
    <submittedName>
        <fullName evidence="9">Cytochrome c556</fullName>
    </submittedName>
</protein>
<evidence type="ECO:0000256" key="6">
    <source>
        <dbReference type="PIRSR" id="PIRSR000027-1"/>
    </source>
</evidence>
<keyword evidence="4" id="KW-0249">Electron transport</keyword>
<keyword evidence="1" id="KW-0813">Transport</keyword>
<dbReference type="STRING" id="619304.SAMN05421760_102188"/>
<dbReference type="GO" id="GO:0020037">
    <property type="term" value="F:heme binding"/>
    <property type="evidence" value="ECO:0007669"/>
    <property type="project" value="InterPro"/>
</dbReference>
<evidence type="ECO:0000256" key="4">
    <source>
        <dbReference type="ARBA" id="ARBA00022982"/>
    </source>
</evidence>
<feature type="binding site" description="axial binding residue" evidence="6">
    <location>
        <position position="147"/>
    </location>
    <ligand>
        <name>heme c</name>
        <dbReference type="ChEBI" id="CHEBI:61717"/>
    </ligand>
    <ligandPart>
        <name>Fe</name>
        <dbReference type="ChEBI" id="CHEBI:18248"/>
    </ligandPart>
</feature>
<feature type="binding site" description="covalent" evidence="7">
    <location>
        <position position="143"/>
    </location>
    <ligand>
        <name>heme c</name>
        <dbReference type="ChEBI" id="CHEBI:61717"/>
    </ligand>
</feature>
<feature type="signal peptide" evidence="8">
    <location>
        <begin position="1"/>
        <end position="23"/>
    </location>
</feature>
<sequence>MNPTMKKLMMSAILLSLPILGNAQDKTADDYVEYRQGVFNAIGWHFKKMGPMIQGRIPYDAVEFKRHAEAVAVLSHMPAEGFVKEAKDSTLPTRVKPDVWFQTERFNTYMDDMIKAAAELAEQAGVEDKDELRPAYGNVAKQCKACHDRYRERG</sequence>
<keyword evidence="10" id="KW-1185">Reference proteome</keyword>
<feature type="chain" id="PRO_5012952799" evidence="8">
    <location>
        <begin position="24"/>
        <end position="154"/>
    </location>
</feature>
<dbReference type="AlphaFoldDB" id="A0A1N7K4E3"/>
<keyword evidence="5 6" id="KW-0408">Iron</keyword>
<evidence type="ECO:0000256" key="1">
    <source>
        <dbReference type="ARBA" id="ARBA00022448"/>
    </source>
</evidence>
<gene>
    <name evidence="9" type="ORF">SAMN05421760_102188</name>
</gene>
<feature type="binding site" description="covalent" evidence="7">
    <location>
        <position position="146"/>
    </location>
    <ligand>
        <name>heme c</name>
        <dbReference type="ChEBI" id="CHEBI:61717"/>
    </ligand>
</feature>
<organism evidence="9 10">
    <name type="scientific">Neptunomonas antarctica</name>
    <dbReference type="NCBI Taxonomy" id="619304"/>
    <lineage>
        <taxon>Bacteria</taxon>
        <taxon>Pseudomonadati</taxon>
        <taxon>Pseudomonadota</taxon>
        <taxon>Gammaproteobacteria</taxon>
        <taxon>Oceanospirillales</taxon>
        <taxon>Oceanospirillaceae</taxon>
        <taxon>Neptunomonas</taxon>
    </lineage>
</organism>
<dbReference type="GO" id="GO:0009055">
    <property type="term" value="F:electron transfer activity"/>
    <property type="evidence" value="ECO:0007669"/>
    <property type="project" value="InterPro"/>
</dbReference>
<dbReference type="GO" id="GO:0042597">
    <property type="term" value="C:periplasmic space"/>
    <property type="evidence" value="ECO:0007669"/>
    <property type="project" value="InterPro"/>
</dbReference>
<dbReference type="InterPro" id="IPR002321">
    <property type="entry name" value="Cyt_c_II"/>
</dbReference>
<dbReference type="InterPro" id="IPR012127">
    <property type="entry name" value="Cyt_c_prime"/>
</dbReference>
<evidence type="ECO:0000313" key="9">
    <source>
        <dbReference type="EMBL" id="SIS56463.1"/>
    </source>
</evidence>
<dbReference type="Proteomes" id="UP000185999">
    <property type="component" value="Unassembled WGS sequence"/>
</dbReference>
<reference evidence="10" key="1">
    <citation type="submission" date="2017-01" db="EMBL/GenBank/DDBJ databases">
        <authorList>
            <person name="Varghese N."/>
            <person name="Submissions S."/>
        </authorList>
    </citation>
    <scope>NUCLEOTIDE SEQUENCE [LARGE SCALE GENOMIC DNA]</scope>
    <source>
        <strain evidence="10">DSM 22306</strain>
    </source>
</reference>
<accession>A0A1N7K4E3</accession>
<dbReference type="InterPro" id="IPR010980">
    <property type="entry name" value="Cyt_c/b562"/>
</dbReference>
<keyword evidence="3 6" id="KW-0479">Metal-binding</keyword>
<evidence type="ECO:0000256" key="7">
    <source>
        <dbReference type="PIRSR" id="PIRSR000027-2"/>
    </source>
</evidence>
<dbReference type="GO" id="GO:0005506">
    <property type="term" value="F:iron ion binding"/>
    <property type="evidence" value="ECO:0007669"/>
    <property type="project" value="InterPro"/>
</dbReference>
<evidence type="ECO:0000256" key="5">
    <source>
        <dbReference type="ARBA" id="ARBA00023004"/>
    </source>
</evidence>